<dbReference type="SUPFAM" id="SSF51197">
    <property type="entry name" value="Clavaminate synthase-like"/>
    <property type="match status" value="1"/>
</dbReference>
<dbReference type="Pfam" id="PF03171">
    <property type="entry name" value="2OG-FeII_Oxy"/>
    <property type="match status" value="1"/>
</dbReference>
<gene>
    <name evidence="5" type="ORF">IPN02_11590</name>
</gene>
<evidence type="ECO:0000256" key="1">
    <source>
        <dbReference type="ARBA" id="ARBA00004792"/>
    </source>
</evidence>
<reference evidence="5 6" key="1">
    <citation type="submission" date="2020-10" db="EMBL/GenBank/DDBJ databases">
        <title>Connecting structure to function with the recovery of over 1000 high-quality activated sludge metagenome-assembled genomes encoding full-length rRNA genes using long-read sequencing.</title>
        <authorList>
            <person name="Singleton C.M."/>
            <person name="Petriglieri F."/>
            <person name="Kristensen J.M."/>
            <person name="Kirkegaard R.H."/>
            <person name="Michaelsen T.Y."/>
            <person name="Andersen M.H."/>
            <person name="Karst S.M."/>
            <person name="Dueholm M.S."/>
            <person name="Nielsen P.H."/>
            <person name="Albertsen M."/>
        </authorList>
    </citation>
    <scope>NUCLEOTIDE SEQUENCE [LARGE SCALE GENOMIC DNA]</scope>
    <source>
        <strain evidence="5">Lyne_18-Q3-R50-59_MAXAC.006</strain>
    </source>
</reference>
<dbReference type="Pfam" id="PF14226">
    <property type="entry name" value="DIOX_N"/>
    <property type="match status" value="1"/>
</dbReference>
<dbReference type="InterPro" id="IPR050231">
    <property type="entry name" value="Iron_ascorbate_oxido_reductase"/>
</dbReference>
<protein>
    <submittedName>
        <fullName evidence="5">Isopenicillin N synthase family oxygenase</fullName>
    </submittedName>
</protein>
<evidence type="ECO:0000313" key="5">
    <source>
        <dbReference type="EMBL" id="MBK9297452.1"/>
    </source>
</evidence>
<evidence type="ECO:0000313" key="6">
    <source>
        <dbReference type="Proteomes" id="UP000727993"/>
    </source>
</evidence>
<sequence length="331" mass="36532">MTDEILDVDLLAFESGDAAARRAVVDGVMRSLETGFVYTTHDLGEDFLDEAYGYLAEFFGRDAEEKDRFRAPGSMGQTGYTGLLVETAAVSDTPDWKEMLNWGENVPEGHPLRRRYPHRYADQVLPEAAVPGITEVLITFHRRMAELQRRLLRIIALGLGAAEGFFDELVLDGSTLTRAIHYPAMNLAPGADHLWAGPHADINLITALPRATSKGLQVQVGERWADAAPPDGHAIINTGIMLERLSNGRIPVGWHRVAADPADSGERYSVVQFCHPTPWTILAPLESCITPDNPQRYSGIEAGDLLDQVLWQINLVEDGRRVAEDTEASCY</sequence>
<name>A0A936NBV7_9ACTN</name>
<dbReference type="AlphaFoldDB" id="A0A936NBV7"/>
<comment type="caution">
    <text evidence="5">The sequence shown here is derived from an EMBL/GenBank/DDBJ whole genome shotgun (WGS) entry which is preliminary data.</text>
</comment>
<evidence type="ECO:0000259" key="3">
    <source>
        <dbReference type="Pfam" id="PF03171"/>
    </source>
</evidence>
<dbReference type="InterPro" id="IPR026992">
    <property type="entry name" value="DIOX_N"/>
</dbReference>
<dbReference type="InterPro" id="IPR027443">
    <property type="entry name" value="IPNS-like_sf"/>
</dbReference>
<dbReference type="PANTHER" id="PTHR47990">
    <property type="entry name" value="2-OXOGLUTARATE (2OG) AND FE(II)-DEPENDENT OXYGENASE SUPERFAMILY PROTEIN-RELATED"/>
    <property type="match status" value="1"/>
</dbReference>
<dbReference type="Gene3D" id="2.60.120.330">
    <property type="entry name" value="B-lactam Antibiotic, Isopenicillin N Synthase, Chain"/>
    <property type="match status" value="1"/>
</dbReference>
<feature type="domain" description="Isopenicillin N synthase-like Fe(2+) 2OG dioxygenase" evidence="3">
    <location>
        <begin position="189"/>
        <end position="276"/>
    </location>
</feature>
<dbReference type="GO" id="GO:0017000">
    <property type="term" value="P:antibiotic biosynthetic process"/>
    <property type="evidence" value="ECO:0007669"/>
    <property type="project" value="UniProtKB-KW"/>
</dbReference>
<dbReference type="EMBL" id="JADJZA010000007">
    <property type="protein sequence ID" value="MBK9297452.1"/>
    <property type="molecule type" value="Genomic_DNA"/>
</dbReference>
<organism evidence="5 6">
    <name type="scientific">Candidatus Neomicrothrix subdominans</name>
    <dbReference type="NCBI Taxonomy" id="2954438"/>
    <lineage>
        <taxon>Bacteria</taxon>
        <taxon>Bacillati</taxon>
        <taxon>Actinomycetota</taxon>
        <taxon>Acidimicrobiia</taxon>
        <taxon>Acidimicrobiales</taxon>
        <taxon>Microthrixaceae</taxon>
        <taxon>Candidatus Neomicrothrix</taxon>
    </lineage>
</organism>
<proteinExistence type="predicted"/>
<evidence type="ECO:0000259" key="4">
    <source>
        <dbReference type="Pfam" id="PF14226"/>
    </source>
</evidence>
<evidence type="ECO:0000256" key="2">
    <source>
        <dbReference type="ARBA" id="ARBA00023194"/>
    </source>
</evidence>
<accession>A0A936NBV7</accession>
<dbReference type="Proteomes" id="UP000727993">
    <property type="component" value="Unassembled WGS sequence"/>
</dbReference>
<keyword evidence="2" id="KW-0045">Antibiotic biosynthesis</keyword>
<comment type="pathway">
    <text evidence="1">Antibiotic biosynthesis.</text>
</comment>
<dbReference type="InterPro" id="IPR044861">
    <property type="entry name" value="IPNS-like_FE2OG_OXY"/>
</dbReference>
<feature type="domain" description="Non-haem dioxygenase N-terminal" evidence="4">
    <location>
        <begin position="13"/>
        <end position="117"/>
    </location>
</feature>